<dbReference type="RefSeq" id="WP_266051377.1">
    <property type="nucleotide sequence ID" value="NZ_JAPFQO010000002.1"/>
</dbReference>
<comment type="similarity">
    <text evidence="1">Belongs to the methyltransferase superfamily.</text>
</comment>
<protein>
    <submittedName>
        <fullName evidence="5">Class I SAM-dependent methyltransferase</fullName>
    </submittedName>
</protein>
<evidence type="ECO:0000256" key="1">
    <source>
        <dbReference type="ARBA" id="ARBA00008361"/>
    </source>
</evidence>
<keyword evidence="2 5" id="KW-0489">Methyltransferase</keyword>
<dbReference type="GO" id="GO:0008168">
    <property type="term" value="F:methyltransferase activity"/>
    <property type="evidence" value="ECO:0007669"/>
    <property type="project" value="UniProtKB-KW"/>
</dbReference>
<name>A0ABT3RD17_9BACT</name>
<proteinExistence type="inferred from homology"/>
<feature type="domain" description="Methyltransferase type 11" evidence="4">
    <location>
        <begin position="39"/>
        <end position="127"/>
    </location>
</feature>
<dbReference type="InterPro" id="IPR029063">
    <property type="entry name" value="SAM-dependent_MTases_sf"/>
</dbReference>
<dbReference type="EMBL" id="JAPFQO010000002">
    <property type="protein sequence ID" value="MCX2739318.1"/>
    <property type="molecule type" value="Genomic_DNA"/>
</dbReference>
<sequence>MKDNFSVQAAAYAAFRPHYPQELYDFLYSLPIPKDTAWDCATGNGQVAAVLAKVYKKVYASDISAAQLQHAPKLPNISYLTCPAESTPIPDKSIDLVTVAQAVHWFQFDKFNQEVRRMLRPHGWLAIWGYGLLQTDDEGLNNLIQQFYAHTLGPYWDAERRYIDEKYTSIPFPFKETTTPELNIAVDWTRQQFLGYLSSWSSVQHYLRQNGESPIPAFEGLLQNRWPSDKSIGLRFPVFMQLGQV</sequence>
<accession>A0ABT3RD17</accession>
<dbReference type="Gene3D" id="3.40.50.150">
    <property type="entry name" value="Vaccinia Virus protein VP39"/>
    <property type="match status" value="1"/>
</dbReference>
<comment type="caution">
    <text evidence="5">The sequence shown here is derived from an EMBL/GenBank/DDBJ whole genome shotgun (WGS) entry which is preliminary data.</text>
</comment>
<dbReference type="PANTHER" id="PTHR44942">
    <property type="entry name" value="METHYLTRANSF_11 DOMAIN-CONTAINING PROTEIN"/>
    <property type="match status" value="1"/>
</dbReference>
<keyword evidence="3" id="KW-0808">Transferase</keyword>
<dbReference type="PANTHER" id="PTHR44942:SF4">
    <property type="entry name" value="METHYLTRANSFERASE TYPE 11 DOMAIN-CONTAINING PROTEIN"/>
    <property type="match status" value="1"/>
</dbReference>
<evidence type="ECO:0000256" key="3">
    <source>
        <dbReference type="ARBA" id="ARBA00022679"/>
    </source>
</evidence>
<evidence type="ECO:0000313" key="6">
    <source>
        <dbReference type="Proteomes" id="UP001207228"/>
    </source>
</evidence>
<evidence type="ECO:0000256" key="2">
    <source>
        <dbReference type="ARBA" id="ARBA00022603"/>
    </source>
</evidence>
<dbReference type="CDD" id="cd02440">
    <property type="entry name" value="AdoMet_MTases"/>
    <property type="match status" value="1"/>
</dbReference>
<dbReference type="SUPFAM" id="SSF53335">
    <property type="entry name" value="S-adenosyl-L-methionine-dependent methyltransferases"/>
    <property type="match status" value="1"/>
</dbReference>
<organism evidence="5 6">
    <name type="scientific">Pontibacter anaerobius</name>
    <dbReference type="NCBI Taxonomy" id="2993940"/>
    <lineage>
        <taxon>Bacteria</taxon>
        <taxon>Pseudomonadati</taxon>
        <taxon>Bacteroidota</taxon>
        <taxon>Cytophagia</taxon>
        <taxon>Cytophagales</taxon>
        <taxon>Hymenobacteraceae</taxon>
        <taxon>Pontibacter</taxon>
    </lineage>
</organism>
<reference evidence="5 6" key="1">
    <citation type="submission" date="2022-11" db="EMBL/GenBank/DDBJ databases">
        <title>The characterization of three novel Bacteroidetes species and genomic analysis of their roles in tidal elemental geochemical cycles.</title>
        <authorList>
            <person name="Ma K.-J."/>
        </authorList>
    </citation>
    <scope>NUCLEOTIDE SEQUENCE [LARGE SCALE GENOMIC DNA]</scope>
    <source>
        <strain evidence="5 6">M82</strain>
    </source>
</reference>
<dbReference type="InterPro" id="IPR013216">
    <property type="entry name" value="Methyltransf_11"/>
</dbReference>
<keyword evidence="6" id="KW-1185">Reference proteome</keyword>
<gene>
    <name evidence="5" type="ORF">OO017_05120</name>
</gene>
<evidence type="ECO:0000313" key="5">
    <source>
        <dbReference type="EMBL" id="MCX2739318.1"/>
    </source>
</evidence>
<evidence type="ECO:0000259" key="4">
    <source>
        <dbReference type="Pfam" id="PF08241"/>
    </source>
</evidence>
<dbReference type="Pfam" id="PF08241">
    <property type="entry name" value="Methyltransf_11"/>
    <property type="match status" value="1"/>
</dbReference>
<dbReference type="Proteomes" id="UP001207228">
    <property type="component" value="Unassembled WGS sequence"/>
</dbReference>
<dbReference type="InterPro" id="IPR051052">
    <property type="entry name" value="Diverse_substrate_MTase"/>
</dbReference>
<dbReference type="GO" id="GO:0032259">
    <property type="term" value="P:methylation"/>
    <property type="evidence" value="ECO:0007669"/>
    <property type="project" value="UniProtKB-KW"/>
</dbReference>